<evidence type="ECO:0000313" key="2">
    <source>
        <dbReference type="EMBL" id="KAK2834136.1"/>
    </source>
</evidence>
<sequence length="363" mass="41275">MWKFLLQALDWSHRLLGQKVNMYQTCSYEVVKNSAQAVVAPLKRCLSSLDRVYEALEAADIDPITGYCSNHEYIRQQIVLAWQSMQLSDQAATACLRHLDKTLETLTRDKGTLEWQKDATKCTLDNLRTEQASNEKLLLESLGALEQAEEHLSSTKETVQRQERRAQTASTVAGVGLGLTVIPFVGWVVGPALVIGSMIELKEASEAIKIAEEELQKFKNQVDTYTSKVHDHKYQIVQTDLNIDEMDQKLTEIRNDIYMVKKQRRSLAELQLKMRRAVHVLSVFSGQVNVLELHTRRFILHESVLQVMEEVMKSAGEIAGNELLCNTDVSRLIRKMKQTDRHLRAICASQNNATDDSVMLNYI</sequence>
<evidence type="ECO:0000256" key="1">
    <source>
        <dbReference type="SAM" id="Coils"/>
    </source>
</evidence>
<keyword evidence="1" id="KW-0175">Coiled coil</keyword>
<protein>
    <submittedName>
        <fullName evidence="2">Uncharacterized protein</fullName>
    </submittedName>
</protein>
<dbReference type="AlphaFoldDB" id="A0AA88SJR1"/>
<reference evidence="2" key="1">
    <citation type="submission" date="2023-08" db="EMBL/GenBank/DDBJ databases">
        <title>Pelteobagrus vachellii genome.</title>
        <authorList>
            <person name="Liu H."/>
        </authorList>
    </citation>
    <scope>NUCLEOTIDE SEQUENCE</scope>
    <source>
        <strain evidence="2">PRFRI_2022a</strain>
        <tissue evidence="2">Muscle</tissue>
    </source>
</reference>
<keyword evidence="3" id="KW-1185">Reference proteome</keyword>
<proteinExistence type="predicted"/>
<feature type="coiled-coil region" evidence="1">
    <location>
        <begin position="201"/>
        <end position="228"/>
    </location>
</feature>
<comment type="caution">
    <text evidence="2">The sequence shown here is derived from an EMBL/GenBank/DDBJ whole genome shotgun (WGS) entry which is preliminary data.</text>
</comment>
<evidence type="ECO:0000313" key="3">
    <source>
        <dbReference type="Proteomes" id="UP001187315"/>
    </source>
</evidence>
<accession>A0AA88SJR1</accession>
<dbReference type="Proteomes" id="UP001187315">
    <property type="component" value="Unassembled WGS sequence"/>
</dbReference>
<gene>
    <name evidence="2" type="ORF">Q7C36_014837</name>
</gene>
<name>A0AA88SJR1_TACVA</name>
<dbReference type="EMBL" id="JAVHJS010000015">
    <property type="protein sequence ID" value="KAK2834136.1"/>
    <property type="molecule type" value="Genomic_DNA"/>
</dbReference>
<organism evidence="2 3">
    <name type="scientific">Tachysurus vachellii</name>
    <name type="common">Darkbarbel catfish</name>
    <name type="synonym">Pelteobagrus vachellii</name>
    <dbReference type="NCBI Taxonomy" id="175792"/>
    <lineage>
        <taxon>Eukaryota</taxon>
        <taxon>Metazoa</taxon>
        <taxon>Chordata</taxon>
        <taxon>Craniata</taxon>
        <taxon>Vertebrata</taxon>
        <taxon>Euteleostomi</taxon>
        <taxon>Actinopterygii</taxon>
        <taxon>Neopterygii</taxon>
        <taxon>Teleostei</taxon>
        <taxon>Ostariophysi</taxon>
        <taxon>Siluriformes</taxon>
        <taxon>Bagridae</taxon>
        <taxon>Tachysurus</taxon>
    </lineage>
</organism>